<feature type="region of interest" description="Disordered" evidence="1">
    <location>
        <begin position="422"/>
        <end position="473"/>
    </location>
</feature>
<organism evidence="4 5">
    <name type="scientific">Labilithrix luteola</name>
    <dbReference type="NCBI Taxonomy" id="1391654"/>
    <lineage>
        <taxon>Bacteria</taxon>
        <taxon>Pseudomonadati</taxon>
        <taxon>Myxococcota</taxon>
        <taxon>Polyangia</taxon>
        <taxon>Polyangiales</taxon>
        <taxon>Labilitrichaceae</taxon>
        <taxon>Labilithrix</taxon>
    </lineage>
</organism>
<proteinExistence type="predicted"/>
<dbReference type="GO" id="GO:0005525">
    <property type="term" value="F:GTP binding"/>
    <property type="evidence" value="ECO:0007669"/>
    <property type="project" value="InterPro"/>
</dbReference>
<feature type="compositionally biased region" description="Basic and acidic residues" evidence="1">
    <location>
        <begin position="422"/>
        <end position="433"/>
    </location>
</feature>
<accession>A0A0K1Q896</accession>
<evidence type="ECO:0000313" key="4">
    <source>
        <dbReference type="EMBL" id="AKV01963.1"/>
    </source>
</evidence>
<gene>
    <name evidence="4" type="ORF">AKJ09_08626</name>
</gene>
<dbReference type="GO" id="GO:0002098">
    <property type="term" value="P:tRNA wobble uridine modification"/>
    <property type="evidence" value="ECO:0007669"/>
    <property type="project" value="TreeGrafter"/>
</dbReference>
<keyword evidence="5" id="KW-1185">Reference proteome</keyword>
<reference evidence="4 5" key="1">
    <citation type="submission" date="2015-08" db="EMBL/GenBank/DDBJ databases">
        <authorList>
            <person name="Babu N.S."/>
            <person name="Beckwith C.J."/>
            <person name="Beseler K.G."/>
            <person name="Brison A."/>
            <person name="Carone J.V."/>
            <person name="Caskin T.P."/>
            <person name="Diamond M."/>
            <person name="Durham M.E."/>
            <person name="Foxe J.M."/>
            <person name="Go M."/>
            <person name="Henderson B.A."/>
            <person name="Jones I.B."/>
            <person name="McGettigan J.A."/>
            <person name="Micheletti S.J."/>
            <person name="Nasrallah M.E."/>
            <person name="Ortiz D."/>
            <person name="Piller C.R."/>
            <person name="Privatt S.R."/>
            <person name="Schneider S.L."/>
            <person name="Sharp S."/>
            <person name="Smith T.C."/>
            <person name="Stanton J.D."/>
            <person name="Ullery H.E."/>
            <person name="Wilson R.J."/>
            <person name="Serrano M.G."/>
            <person name="Buck G."/>
            <person name="Lee V."/>
            <person name="Wang Y."/>
            <person name="Carvalho R."/>
            <person name="Voegtly L."/>
            <person name="Shi R."/>
            <person name="Duckworth R."/>
            <person name="Johnson A."/>
            <person name="Loviza R."/>
            <person name="Walstead R."/>
            <person name="Shah Z."/>
            <person name="Kiflezghi M."/>
            <person name="Wade K."/>
            <person name="Ball S.L."/>
            <person name="Bradley K.W."/>
            <person name="Asai D.J."/>
            <person name="Bowman C.A."/>
            <person name="Russell D.A."/>
            <person name="Pope W.H."/>
            <person name="Jacobs-Sera D."/>
            <person name="Hendrix R.W."/>
            <person name="Hatfull G.F."/>
        </authorList>
    </citation>
    <scope>NUCLEOTIDE SEQUENCE [LARGE SCALE GENOMIC DNA]</scope>
    <source>
        <strain evidence="4 5">DSM 27648</strain>
    </source>
</reference>
<dbReference type="Gene3D" id="3.40.50.300">
    <property type="entry name" value="P-loop containing nucleotide triphosphate hydrolases"/>
    <property type="match status" value="1"/>
</dbReference>
<dbReference type="KEGG" id="llu:AKJ09_08626"/>
<dbReference type="GO" id="GO:0030488">
    <property type="term" value="P:tRNA methylation"/>
    <property type="evidence" value="ECO:0007669"/>
    <property type="project" value="TreeGrafter"/>
</dbReference>
<protein>
    <recommendedName>
        <fullName evidence="3">G domain-containing protein</fullName>
    </recommendedName>
</protein>
<evidence type="ECO:0000256" key="2">
    <source>
        <dbReference type="SAM" id="Phobius"/>
    </source>
</evidence>
<dbReference type="PANTHER" id="PTHR42714">
    <property type="entry name" value="TRNA MODIFICATION GTPASE GTPBP3"/>
    <property type="match status" value="1"/>
</dbReference>
<dbReference type="Pfam" id="PF01926">
    <property type="entry name" value="MMR_HSR1"/>
    <property type="match status" value="1"/>
</dbReference>
<dbReference type="SUPFAM" id="SSF52540">
    <property type="entry name" value="P-loop containing nucleoside triphosphate hydrolases"/>
    <property type="match status" value="1"/>
</dbReference>
<name>A0A0K1Q896_9BACT</name>
<dbReference type="AlphaFoldDB" id="A0A0K1Q896"/>
<keyword evidence="2" id="KW-1133">Transmembrane helix</keyword>
<feature type="transmembrane region" description="Helical" evidence="2">
    <location>
        <begin position="351"/>
        <end position="369"/>
    </location>
</feature>
<dbReference type="GO" id="GO:0005737">
    <property type="term" value="C:cytoplasm"/>
    <property type="evidence" value="ECO:0007669"/>
    <property type="project" value="TreeGrafter"/>
</dbReference>
<feature type="transmembrane region" description="Helical" evidence="2">
    <location>
        <begin position="375"/>
        <end position="400"/>
    </location>
</feature>
<dbReference type="Proteomes" id="UP000064967">
    <property type="component" value="Chromosome"/>
</dbReference>
<dbReference type="PANTHER" id="PTHR42714:SF2">
    <property type="entry name" value="TRNA MODIFICATION GTPASE GTPBP3, MITOCHONDRIAL"/>
    <property type="match status" value="1"/>
</dbReference>
<feature type="domain" description="G" evidence="3">
    <location>
        <begin position="63"/>
        <end position="169"/>
    </location>
</feature>
<sequence>MNAMADVHDEDDETKTLKIIAENIRRIEELLRFLPLHESTVNDLRSKIGLLRTIVLEQRAPAFALVGRRGAGKSSLVNALFGAKMAEVGHVKAQTGRATWFVHKTDRGAIDILDTRGMQEGSSPEEKDAARDAVASIVVELKKKTPDVIVFLVKATEVDSAIDADLEALERVYAEIEREHRFRPPLVAIATHCDVLEPKGTHLHHPEREPAEDIEEKLARVSQVEHHLEGKIKDRPKLAPHLVWTRGISTYMSFKDGGEIRADERWRIEELVTTLFKYLPDAGRGTFVRIARVRGLQEELASNLTRATATLCAGVAALPIPVADLIPITTLQVTLIAAIAWLSGRPLDRKAATEFLGALGVNVGVAFAFREGARALIKFVFPGAGGMISGAVAFAGTLAIGAAARSYFLRGATIEEAKQAFADTKKSAEKEAEAGAEAEASEPKAPDAPRQLPGAPAENPDDVARKRRNWEIN</sequence>
<dbReference type="InterPro" id="IPR027417">
    <property type="entry name" value="P-loop_NTPase"/>
</dbReference>
<keyword evidence="2" id="KW-0472">Membrane</keyword>
<dbReference type="STRING" id="1391654.AKJ09_08626"/>
<evidence type="ECO:0000313" key="5">
    <source>
        <dbReference type="Proteomes" id="UP000064967"/>
    </source>
</evidence>
<keyword evidence="2" id="KW-0812">Transmembrane</keyword>
<evidence type="ECO:0000256" key="1">
    <source>
        <dbReference type="SAM" id="MobiDB-lite"/>
    </source>
</evidence>
<evidence type="ECO:0000259" key="3">
    <source>
        <dbReference type="Pfam" id="PF01926"/>
    </source>
</evidence>
<dbReference type="InterPro" id="IPR006073">
    <property type="entry name" value="GTP-bd"/>
</dbReference>
<dbReference type="EMBL" id="CP012333">
    <property type="protein sequence ID" value="AKV01963.1"/>
    <property type="molecule type" value="Genomic_DNA"/>
</dbReference>
<feature type="transmembrane region" description="Helical" evidence="2">
    <location>
        <begin position="325"/>
        <end position="344"/>
    </location>
</feature>
<dbReference type="CDD" id="cd00882">
    <property type="entry name" value="Ras_like_GTPase"/>
    <property type="match status" value="1"/>
</dbReference>